<proteinExistence type="predicted"/>
<dbReference type="OrthoDB" id="241992at2759"/>
<keyword evidence="2" id="KW-1185">Reference proteome</keyword>
<dbReference type="EMBL" id="AUPL01005111">
    <property type="protein sequence ID" value="ESL07205.1"/>
    <property type="molecule type" value="Genomic_DNA"/>
</dbReference>
<accession>A0A061IYQ1</accession>
<dbReference type="AlphaFoldDB" id="A0A061IYQ1"/>
<reference evidence="1 2" key="1">
    <citation type="submission" date="2013-07" db="EMBL/GenBank/DDBJ databases">
        <authorList>
            <person name="Stoco P.H."/>
            <person name="Wagner G."/>
            <person name="Gerber A."/>
            <person name="Zaha A."/>
            <person name="Thompson C."/>
            <person name="Bartholomeu D.C."/>
            <person name="Luckemeyer D.D."/>
            <person name="Bahia D."/>
            <person name="Loreto E."/>
            <person name="Prestes E.B."/>
            <person name="Lima F.M."/>
            <person name="Rodrigues-Luiz G."/>
            <person name="Vallejo G.A."/>
            <person name="Filho J.F."/>
            <person name="Monteiro K.M."/>
            <person name="Tyler K.M."/>
            <person name="de Almeida L.G."/>
            <person name="Ortiz M.F."/>
            <person name="Siervo M.A."/>
            <person name="de Moraes M.H."/>
            <person name="Cunha O.L."/>
            <person name="Mendonca-Neto R."/>
            <person name="Silva R."/>
            <person name="Teixeira S.M."/>
            <person name="Murta S.M."/>
            <person name="Sincero T.C."/>
            <person name="Mendes T.A."/>
            <person name="Urmenyi T.P."/>
            <person name="Silva V.G."/>
            <person name="da Rocha W.D."/>
            <person name="Andersson B."/>
            <person name="Romanha A.J."/>
            <person name="Steindel M."/>
            <person name="de Vasconcelos A.T."/>
            <person name="Grisard E.C."/>
        </authorList>
    </citation>
    <scope>NUCLEOTIDE SEQUENCE [LARGE SCALE GENOMIC DNA]</scope>
    <source>
        <strain evidence="1 2">SC58</strain>
    </source>
</reference>
<evidence type="ECO:0000313" key="2">
    <source>
        <dbReference type="Proteomes" id="UP000031737"/>
    </source>
</evidence>
<gene>
    <name evidence="1" type="ORF">TRSC58_05111</name>
</gene>
<dbReference type="Proteomes" id="UP000031737">
    <property type="component" value="Unassembled WGS sequence"/>
</dbReference>
<sequence length="413" mass="45128">MQATHRASDRCDCSAEEQPLPFTPVDAIRIQEELKRHGGGIIAAERHGRMFLLQYASPLQMLRRSPALCNPPASCCGAEDQRRQDNRTTSRSLRGTPYCRAEPCVCRRKQRGAPQLLHAGDVKPPPFPSSAARLENDVALGLAVSLWHSGNVVGQCNDRVAHLLVLSSTVVQSVRREARSGLEPHVPLELREALMAVIEHLVRLECIVVRTMLPASVGEEPHQRRATYPKRHGVLEGSFFGAAATRMSPAAFAVAVRGAALVLMGLVEPATLATAAFVPTWQCSLVRTAADVPNRYDILDALADVLRPCRHFTVRRTFCAVARHLALTVLQAAGEGKFGIRGGAAALSILRHINTRLVCLTVEERVAGQCFLAALERKARRLTALLPPDVLDEATQPMRELIDAVRLFCTPLS</sequence>
<name>A0A061IYQ1_TRYRA</name>
<dbReference type="VEuPathDB" id="TriTrypDB:TRSC58_05111"/>
<comment type="caution">
    <text evidence="1">The sequence shown here is derived from an EMBL/GenBank/DDBJ whole genome shotgun (WGS) entry which is preliminary data.</text>
</comment>
<evidence type="ECO:0000313" key="1">
    <source>
        <dbReference type="EMBL" id="ESL07205.1"/>
    </source>
</evidence>
<protein>
    <submittedName>
        <fullName evidence="1">Uncharacterized protein</fullName>
    </submittedName>
</protein>
<organism evidence="1 2">
    <name type="scientific">Trypanosoma rangeli SC58</name>
    <dbReference type="NCBI Taxonomy" id="429131"/>
    <lineage>
        <taxon>Eukaryota</taxon>
        <taxon>Discoba</taxon>
        <taxon>Euglenozoa</taxon>
        <taxon>Kinetoplastea</taxon>
        <taxon>Metakinetoplastina</taxon>
        <taxon>Trypanosomatida</taxon>
        <taxon>Trypanosomatidae</taxon>
        <taxon>Trypanosoma</taxon>
        <taxon>Herpetosoma</taxon>
    </lineage>
</organism>